<accession>A0ABD3MC32</accession>
<sequence>MAEGIEYAIVLDSSASNSERGGALGSMAGSTAEGGAASSLPTRATSAGRKTGADDDPNVVGGGSGLAPDNSLMKLSREARSSPLPSQPPSSPLLPPPSPLQYIPREISVAVSSNDTLCVLLAGASPNTDCQNPIVRAPLVRPEHRVSEPADRPSPDIYYLKPHRNKIVRP</sequence>
<gene>
    <name evidence="2" type="ORF">ACHAW5_003102</name>
</gene>
<feature type="compositionally biased region" description="Basic and acidic residues" evidence="1">
    <location>
        <begin position="143"/>
        <end position="154"/>
    </location>
</feature>
<evidence type="ECO:0000313" key="2">
    <source>
        <dbReference type="EMBL" id="KAL3761554.1"/>
    </source>
</evidence>
<dbReference type="Proteomes" id="UP001530315">
    <property type="component" value="Unassembled WGS sequence"/>
</dbReference>
<feature type="compositionally biased region" description="Low complexity" evidence="1">
    <location>
        <begin position="25"/>
        <end position="39"/>
    </location>
</feature>
<dbReference type="AlphaFoldDB" id="A0ABD3MC32"/>
<proteinExistence type="predicted"/>
<organism evidence="2 3">
    <name type="scientific">Stephanodiscus triporus</name>
    <dbReference type="NCBI Taxonomy" id="2934178"/>
    <lineage>
        <taxon>Eukaryota</taxon>
        <taxon>Sar</taxon>
        <taxon>Stramenopiles</taxon>
        <taxon>Ochrophyta</taxon>
        <taxon>Bacillariophyta</taxon>
        <taxon>Coscinodiscophyceae</taxon>
        <taxon>Thalassiosirophycidae</taxon>
        <taxon>Stephanodiscales</taxon>
        <taxon>Stephanodiscaceae</taxon>
        <taxon>Stephanodiscus</taxon>
    </lineage>
</organism>
<reference evidence="2 3" key="1">
    <citation type="submission" date="2024-10" db="EMBL/GenBank/DDBJ databases">
        <title>Updated reference genomes for cyclostephanoid diatoms.</title>
        <authorList>
            <person name="Roberts W.R."/>
            <person name="Alverson A.J."/>
        </authorList>
    </citation>
    <scope>NUCLEOTIDE SEQUENCE [LARGE SCALE GENOMIC DNA]</scope>
    <source>
        <strain evidence="2 3">AJA276-08</strain>
    </source>
</reference>
<feature type="region of interest" description="Disordered" evidence="1">
    <location>
        <begin position="12"/>
        <end position="101"/>
    </location>
</feature>
<dbReference type="EMBL" id="JALLAZ020001850">
    <property type="protein sequence ID" value="KAL3761554.1"/>
    <property type="molecule type" value="Genomic_DNA"/>
</dbReference>
<feature type="compositionally biased region" description="Pro residues" evidence="1">
    <location>
        <begin position="85"/>
        <end position="99"/>
    </location>
</feature>
<evidence type="ECO:0000256" key="1">
    <source>
        <dbReference type="SAM" id="MobiDB-lite"/>
    </source>
</evidence>
<feature type="region of interest" description="Disordered" evidence="1">
    <location>
        <begin position="143"/>
        <end position="170"/>
    </location>
</feature>
<protein>
    <submittedName>
        <fullName evidence="2">Uncharacterized protein</fullName>
    </submittedName>
</protein>
<keyword evidence="3" id="KW-1185">Reference proteome</keyword>
<comment type="caution">
    <text evidence="2">The sequence shown here is derived from an EMBL/GenBank/DDBJ whole genome shotgun (WGS) entry which is preliminary data.</text>
</comment>
<evidence type="ECO:0000313" key="3">
    <source>
        <dbReference type="Proteomes" id="UP001530315"/>
    </source>
</evidence>
<name>A0ABD3MC32_9STRA</name>
<feature type="compositionally biased region" description="Basic residues" evidence="1">
    <location>
        <begin position="161"/>
        <end position="170"/>
    </location>
</feature>